<dbReference type="GO" id="GO:0005886">
    <property type="term" value="C:plasma membrane"/>
    <property type="evidence" value="ECO:0007669"/>
    <property type="project" value="TreeGrafter"/>
</dbReference>
<protein>
    <recommendedName>
        <fullName evidence="10">Hydroxymethylpyrimidine transporter CytX</fullName>
    </recommendedName>
</protein>
<dbReference type="Pfam" id="PF02133">
    <property type="entry name" value="Transp_cyt_pur"/>
    <property type="match status" value="1"/>
</dbReference>
<sequence length="449" mass="47055">MTSAVIDPQQDPASQGKEAPLTLTDSPPKTLGVLDQGAFWANLGVSLLGFSGALFLLDPLQGKPLTFSAAVVAAIVGSLIGTAMVGLAAIPGAQTGWPAMVLLRGLFGAKLSYVPTVLNIVQMLGWGAYELWVIAKGAEAIFGTAVPYPVWVVLAGLVTVALTIWPLGSIRILRRFVTVGVVVSMVWLSVALFREVPSLGGGSWEAFAPAVDYVIALSVSWVPVAADFARHSRSGGAAFAGVVGGYTIAQVACLALGIAALSLVGMDGGRVSEAFVAAPLGAVFFGILVLRETDQSFANVYSTAMSLQNLMPKVDRRIFSVAIGVLVTGVALMVDVNSYGAFLGVIGAVFVPMFAVLAVDYFVLGGAKRWNAGENAPSRWLMVLPWLLGFAAYWLTTSTPTLPWWDAMWADVRTAIGFTRESWMNGALGGFAVSAAVTLAVGRLARRKA</sequence>
<proteinExistence type="inferred from homology"/>
<keyword evidence="5 7" id="KW-0472">Membrane</keyword>
<keyword evidence="4 7" id="KW-1133">Transmembrane helix</keyword>
<name>A0A919RL60_9ACTN</name>
<organism evidence="8 9">
    <name type="scientific">Sinosporangium siamense</name>
    <dbReference type="NCBI Taxonomy" id="1367973"/>
    <lineage>
        <taxon>Bacteria</taxon>
        <taxon>Bacillati</taxon>
        <taxon>Actinomycetota</taxon>
        <taxon>Actinomycetes</taxon>
        <taxon>Streptosporangiales</taxon>
        <taxon>Streptosporangiaceae</taxon>
        <taxon>Sinosporangium</taxon>
    </lineage>
</organism>
<dbReference type="EMBL" id="BOOW01000038">
    <property type="protein sequence ID" value="GII95841.1"/>
    <property type="molecule type" value="Genomic_DNA"/>
</dbReference>
<feature type="transmembrane region" description="Helical" evidence="7">
    <location>
        <begin position="274"/>
        <end position="293"/>
    </location>
</feature>
<feature type="transmembrane region" description="Helical" evidence="7">
    <location>
        <begin position="238"/>
        <end position="262"/>
    </location>
</feature>
<dbReference type="Proteomes" id="UP000606172">
    <property type="component" value="Unassembled WGS sequence"/>
</dbReference>
<reference evidence="8" key="1">
    <citation type="submission" date="2021-01" db="EMBL/GenBank/DDBJ databases">
        <title>Whole genome shotgun sequence of Sinosporangium siamense NBRC 109515.</title>
        <authorList>
            <person name="Komaki H."/>
            <person name="Tamura T."/>
        </authorList>
    </citation>
    <scope>NUCLEOTIDE SEQUENCE</scope>
    <source>
        <strain evidence="8">NBRC 109515</strain>
    </source>
</reference>
<evidence type="ECO:0000313" key="9">
    <source>
        <dbReference type="Proteomes" id="UP000606172"/>
    </source>
</evidence>
<evidence type="ECO:0000256" key="4">
    <source>
        <dbReference type="ARBA" id="ARBA00022989"/>
    </source>
</evidence>
<feature type="transmembrane region" description="Helical" evidence="7">
    <location>
        <begin position="111"/>
        <end position="129"/>
    </location>
</feature>
<evidence type="ECO:0000256" key="7">
    <source>
        <dbReference type="SAM" id="Phobius"/>
    </source>
</evidence>
<evidence type="ECO:0000313" key="8">
    <source>
        <dbReference type="EMBL" id="GII95841.1"/>
    </source>
</evidence>
<feature type="transmembrane region" description="Helical" evidence="7">
    <location>
        <begin position="39"/>
        <end position="57"/>
    </location>
</feature>
<feature type="transmembrane region" description="Helical" evidence="7">
    <location>
        <begin position="206"/>
        <end position="226"/>
    </location>
</feature>
<feature type="transmembrane region" description="Helical" evidence="7">
    <location>
        <begin position="141"/>
        <end position="164"/>
    </location>
</feature>
<dbReference type="AlphaFoldDB" id="A0A919RL60"/>
<evidence type="ECO:0000256" key="6">
    <source>
        <dbReference type="SAM" id="MobiDB-lite"/>
    </source>
</evidence>
<feature type="transmembrane region" description="Helical" evidence="7">
    <location>
        <begin position="376"/>
        <end position="395"/>
    </location>
</feature>
<dbReference type="InterPro" id="IPR001248">
    <property type="entry name" value="Pur-cyt_permease"/>
</dbReference>
<evidence type="ECO:0000256" key="2">
    <source>
        <dbReference type="ARBA" id="ARBA00008974"/>
    </source>
</evidence>
<feature type="transmembrane region" description="Helical" evidence="7">
    <location>
        <begin position="314"/>
        <end position="334"/>
    </location>
</feature>
<gene>
    <name evidence="8" type="ORF">Ssi02_60720</name>
</gene>
<dbReference type="RefSeq" id="WP_204030867.1">
    <property type="nucleotide sequence ID" value="NZ_BOOW01000038.1"/>
</dbReference>
<keyword evidence="9" id="KW-1185">Reference proteome</keyword>
<dbReference type="PANTHER" id="PTHR30569">
    <property type="entry name" value="CYTOSINE TRANSPORTER CODB"/>
    <property type="match status" value="1"/>
</dbReference>
<evidence type="ECO:0000256" key="3">
    <source>
        <dbReference type="ARBA" id="ARBA00022692"/>
    </source>
</evidence>
<dbReference type="GO" id="GO:0015209">
    <property type="term" value="F:cytosine transmembrane transporter activity"/>
    <property type="evidence" value="ECO:0007669"/>
    <property type="project" value="InterPro"/>
</dbReference>
<keyword evidence="3 7" id="KW-0812">Transmembrane</keyword>
<feature type="transmembrane region" description="Helical" evidence="7">
    <location>
        <begin position="176"/>
        <end position="194"/>
    </location>
</feature>
<dbReference type="Gene3D" id="1.10.4160.10">
    <property type="entry name" value="Hydantoin permease"/>
    <property type="match status" value="1"/>
</dbReference>
<comment type="similarity">
    <text evidence="2">Belongs to the purine-cytosine permease (2.A.39) family.</text>
</comment>
<evidence type="ECO:0000256" key="1">
    <source>
        <dbReference type="ARBA" id="ARBA00004141"/>
    </source>
</evidence>
<accession>A0A919RL60</accession>
<evidence type="ECO:0000256" key="5">
    <source>
        <dbReference type="ARBA" id="ARBA00023136"/>
    </source>
</evidence>
<feature type="transmembrane region" description="Helical" evidence="7">
    <location>
        <begin position="423"/>
        <end position="445"/>
    </location>
</feature>
<comment type="caution">
    <text evidence="8">The sequence shown here is derived from an EMBL/GenBank/DDBJ whole genome shotgun (WGS) entry which is preliminary data.</text>
</comment>
<feature type="region of interest" description="Disordered" evidence="6">
    <location>
        <begin position="1"/>
        <end position="23"/>
    </location>
</feature>
<dbReference type="PANTHER" id="PTHR30569:SF0">
    <property type="entry name" value="CYTOSINE PERMEASE"/>
    <property type="match status" value="1"/>
</dbReference>
<evidence type="ECO:0008006" key="10">
    <source>
        <dbReference type="Google" id="ProtNLM"/>
    </source>
</evidence>
<feature type="transmembrane region" description="Helical" evidence="7">
    <location>
        <begin position="340"/>
        <end position="364"/>
    </location>
</feature>
<dbReference type="InterPro" id="IPR030191">
    <property type="entry name" value="CodB"/>
</dbReference>
<feature type="transmembrane region" description="Helical" evidence="7">
    <location>
        <begin position="69"/>
        <end position="90"/>
    </location>
</feature>
<comment type="subcellular location">
    <subcellularLocation>
        <location evidence="1">Membrane</location>
        <topology evidence="1">Multi-pass membrane protein</topology>
    </subcellularLocation>
</comment>